<dbReference type="AlphaFoldDB" id="A0A2P7QLW2"/>
<dbReference type="Gene3D" id="3.30.2010.20">
    <property type="match status" value="1"/>
</dbReference>
<keyword evidence="3" id="KW-1185">Reference proteome</keyword>
<dbReference type="CDD" id="cd12952">
    <property type="entry name" value="MMP_ACEL2062"/>
    <property type="match status" value="1"/>
</dbReference>
<protein>
    <submittedName>
        <fullName evidence="2">Neutral zinc metallopeptidase</fullName>
    </submittedName>
</protein>
<evidence type="ECO:0000313" key="3">
    <source>
        <dbReference type="Proteomes" id="UP000241167"/>
    </source>
</evidence>
<dbReference type="InterPro" id="IPR038555">
    <property type="entry name" value="Zincin_1_sf"/>
</dbReference>
<dbReference type="EMBL" id="PXYI01000005">
    <property type="protein sequence ID" value="PSJ38963.1"/>
    <property type="molecule type" value="Genomic_DNA"/>
</dbReference>
<dbReference type="Proteomes" id="UP000241167">
    <property type="component" value="Unassembled WGS sequence"/>
</dbReference>
<reference evidence="2 3" key="1">
    <citation type="submission" date="2018-03" db="EMBL/GenBank/DDBJ databases">
        <title>The draft genome of Sphingosinicella sp. GL-C-18.</title>
        <authorList>
            <person name="Liu L."/>
            <person name="Li L."/>
            <person name="Liang L."/>
            <person name="Zhang X."/>
            <person name="Wang T."/>
        </authorList>
    </citation>
    <scope>NUCLEOTIDE SEQUENCE [LARGE SCALE GENOMIC DNA]</scope>
    <source>
        <strain evidence="2 3">GL-C-18</strain>
    </source>
</reference>
<evidence type="ECO:0000313" key="2">
    <source>
        <dbReference type="EMBL" id="PSJ38963.1"/>
    </source>
</evidence>
<dbReference type="InterPro" id="IPR010428">
    <property type="entry name" value="Zincin_1"/>
</dbReference>
<feature type="region of interest" description="Disordered" evidence="1">
    <location>
        <begin position="1"/>
        <end position="27"/>
    </location>
</feature>
<feature type="compositionally biased region" description="Basic and acidic residues" evidence="1">
    <location>
        <begin position="1"/>
        <end position="23"/>
    </location>
</feature>
<comment type="caution">
    <text evidence="2">The sequence shown here is derived from an EMBL/GenBank/DDBJ whole genome shotgun (WGS) entry which is preliminary data.</text>
</comment>
<evidence type="ECO:0000256" key="1">
    <source>
        <dbReference type="SAM" id="MobiDB-lite"/>
    </source>
</evidence>
<dbReference type="Pfam" id="PF06262">
    <property type="entry name" value="Zincin_1"/>
    <property type="match status" value="1"/>
</dbReference>
<gene>
    <name evidence="2" type="ORF">C7I55_16780</name>
</gene>
<name>A0A2P7QLW2_9SPHN</name>
<sequence length="153" mass="17012">MSERQTSERQAGARERQTNERPTGETFAPDAALFEALADEAMARLPAQFRDLLGGVVVRVEDFAAEDVLAEFGIEDPFELTGLYSGRPVGQQEQMAPGELMPIIHLYRRPLLDEWVETGVSLEALITHVIVHEVGHHFGLSDDDMHAIEDDAE</sequence>
<dbReference type="OrthoDB" id="9806895at2"/>
<accession>A0A2P7QLW2</accession>
<proteinExistence type="predicted"/>
<organism evidence="2 3">
    <name type="scientific">Allosphingosinicella deserti</name>
    <dbReference type="NCBI Taxonomy" id="2116704"/>
    <lineage>
        <taxon>Bacteria</taxon>
        <taxon>Pseudomonadati</taxon>
        <taxon>Pseudomonadota</taxon>
        <taxon>Alphaproteobacteria</taxon>
        <taxon>Sphingomonadales</taxon>
        <taxon>Sphingomonadaceae</taxon>
        <taxon>Allosphingosinicella</taxon>
    </lineage>
</organism>
<dbReference type="SUPFAM" id="SSF55486">
    <property type="entry name" value="Metalloproteases ('zincins'), catalytic domain"/>
    <property type="match status" value="1"/>
</dbReference>